<gene>
    <name evidence="1" type="ORF">IMO34_20540</name>
</gene>
<reference evidence="1 2" key="1">
    <citation type="submission" date="2020-10" db="EMBL/GenBank/DDBJ databases">
        <title>Resistance determinants and their genetic context in bacteria from a longitudinal study of pigs reared under conventional and antibiotic-free husbandry practices.</title>
        <authorList>
            <person name="Poulin-Laprade D."/>
            <person name="Brouard J.-S."/>
            <person name="Gagnon N."/>
            <person name="Turcotte A."/>
            <person name="Langlois A."/>
            <person name="Matte J.J."/>
            <person name="Carrillo C.D."/>
            <person name="Zaheer R."/>
            <person name="McAllister T."/>
            <person name="Topp E."/>
            <person name="Talbot G."/>
        </authorList>
    </citation>
    <scope>NUCLEOTIDE SEQUENCE [LARGE SCALE GENOMIC DNA]</scope>
    <source>
        <strain evidence="1 2">Res13-Abat-PEB01-P1-04-A</strain>
    </source>
</reference>
<dbReference type="EMBL" id="CP062916">
    <property type="protein sequence ID" value="QPF07687.1"/>
    <property type="molecule type" value="Genomic_DNA"/>
</dbReference>
<evidence type="ECO:0000313" key="2">
    <source>
        <dbReference type="Proteomes" id="UP000594500"/>
    </source>
</evidence>
<protein>
    <submittedName>
        <fullName evidence="1">Uncharacterized protein</fullName>
    </submittedName>
</protein>
<proteinExistence type="predicted"/>
<evidence type="ECO:0000313" key="1">
    <source>
        <dbReference type="EMBL" id="QPF07687.1"/>
    </source>
</evidence>
<dbReference type="Proteomes" id="UP000594500">
    <property type="component" value="Chromosome"/>
</dbReference>
<name>A0AAQ0BKT0_RAOTE</name>
<sequence length="61" mass="6373">MSDVVDAAAHAFQLDGLPLMAEPILLMSPSALRSSPPPALISPALRLLLLLSMARPFCASS</sequence>
<accession>A0AAQ0BKT0</accession>
<organism evidence="1 2">
    <name type="scientific">Raoultella terrigena</name>
    <name type="common">Klebsiella terrigena</name>
    <dbReference type="NCBI Taxonomy" id="577"/>
    <lineage>
        <taxon>Bacteria</taxon>
        <taxon>Pseudomonadati</taxon>
        <taxon>Pseudomonadota</taxon>
        <taxon>Gammaproteobacteria</taxon>
        <taxon>Enterobacterales</taxon>
        <taxon>Enterobacteriaceae</taxon>
        <taxon>Klebsiella/Raoultella group</taxon>
        <taxon>Raoultella</taxon>
    </lineage>
</organism>
<dbReference type="AlphaFoldDB" id="A0AAQ0BKT0"/>